<accession>A0A4R6JH03</accession>
<proteinExistence type="predicted"/>
<feature type="compositionally biased region" description="Low complexity" evidence="1">
    <location>
        <begin position="15"/>
        <end position="26"/>
    </location>
</feature>
<evidence type="ECO:0000313" key="3">
    <source>
        <dbReference type="Proteomes" id="UP000295388"/>
    </source>
</evidence>
<protein>
    <submittedName>
        <fullName evidence="2">Uncharacterized protein</fullName>
    </submittedName>
</protein>
<evidence type="ECO:0000256" key="1">
    <source>
        <dbReference type="SAM" id="MobiDB-lite"/>
    </source>
</evidence>
<gene>
    <name evidence="2" type="ORF">EV643_1275</name>
</gene>
<keyword evidence="3" id="KW-1185">Reference proteome</keyword>
<comment type="caution">
    <text evidence="2">The sequence shown here is derived from an EMBL/GenBank/DDBJ whole genome shotgun (WGS) entry which is preliminary data.</text>
</comment>
<sequence length="311" mass="33458">MIGVSALVSGDDSGRSTGAGQGASSADDGWRWESYQTIELQVPEDWGYGITGSPPCLVEKKQRPHVGRPGPVRTIGCWGLPPLAHRAPYVWFDTKSRNPAGDGMRKLGVQPADHGWVEETRLVDGLHVTVLSDDDSLRRRILDSARVIDGSDANGCTPDHRLAHQPDGRPASTGGLASIGTVESIKVCRYAITRRDPDRRAPLIASSIFTGDAAGALVDAITSAPEGSGPNDKECIDTYGMYILVLTVRGGSRDQEVSVRYDGCDFNGTDDGQTLRQLTAPVLRPILTGIHQPWHYHGSLYELVVGPQPSK</sequence>
<dbReference type="AlphaFoldDB" id="A0A4R6JH03"/>
<reference evidence="2 3" key="1">
    <citation type="submission" date="2019-03" db="EMBL/GenBank/DDBJ databases">
        <title>Genomic Encyclopedia of Type Strains, Phase III (KMG-III): the genomes of soil and plant-associated and newly described type strains.</title>
        <authorList>
            <person name="Whitman W."/>
        </authorList>
    </citation>
    <scope>NUCLEOTIDE SEQUENCE [LARGE SCALE GENOMIC DNA]</scope>
    <source>
        <strain evidence="2 3">VKM Ac-2527</strain>
    </source>
</reference>
<dbReference type="EMBL" id="SNWQ01000027">
    <property type="protein sequence ID" value="TDO34311.1"/>
    <property type="molecule type" value="Genomic_DNA"/>
</dbReference>
<feature type="region of interest" description="Disordered" evidence="1">
    <location>
        <begin position="153"/>
        <end position="176"/>
    </location>
</feature>
<evidence type="ECO:0000313" key="2">
    <source>
        <dbReference type="EMBL" id="TDO34311.1"/>
    </source>
</evidence>
<organism evidence="2 3">
    <name type="scientific">Kribbella caucasensis</name>
    <dbReference type="NCBI Taxonomy" id="2512215"/>
    <lineage>
        <taxon>Bacteria</taxon>
        <taxon>Bacillati</taxon>
        <taxon>Actinomycetota</taxon>
        <taxon>Actinomycetes</taxon>
        <taxon>Propionibacteriales</taxon>
        <taxon>Kribbellaceae</taxon>
        <taxon>Kribbella</taxon>
    </lineage>
</organism>
<feature type="region of interest" description="Disordered" evidence="1">
    <location>
        <begin position="1"/>
        <end position="28"/>
    </location>
</feature>
<name>A0A4R6JH03_9ACTN</name>
<feature type="compositionally biased region" description="Basic and acidic residues" evidence="1">
    <location>
        <begin position="158"/>
        <end position="167"/>
    </location>
</feature>
<dbReference type="Proteomes" id="UP000295388">
    <property type="component" value="Unassembled WGS sequence"/>
</dbReference>